<dbReference type="CDD" id="cd06223">
    <property type="entry name" value="PRTases_typeI"/>
    <property type="match status" value="1"/>
</dbReference>
<dbReference type="EMBL" id="JBHRTP010000023">
    <property type="protein sequence ID" value="MFC3107982.1"/>
    <property type="molecule type" value="Genomic_DNA"/>
</dbReference>
<dbReference type="Gene3D" id="3.40.50.2020">
    <property type="match status" value="1"/>
</dbReference>
<evidence type="ECO:0000259" key="1">
    <source>
        <dbReference type="Pfam" id="PF00156"/>
    </source>
</evidence>
<comment type="caution">
    <text evidence="2">The sequence shown here is derived from an EMBL/GenBank/DDBJ whole genome shotgun (WGS) entry which is preliminary data.</text>
</comment>
<proteinExistence type="predicted"/>
<organism evidence="2 3">
    <name type="scientific">Undibacterium arcticum</name>
    <dbReference type="NCBI Taxonomy" id="1762892"/>
    <lineage>
        <taxon>Bacteria</taxon>
        <taxon>Pseudomonadati</taxon>
        <taxon>Pseudomonadota</taxon>
        <taxon>Betaproteobacteria</taxon>
        <taxon>Burkholderiales</taxon>
        <taxon>Oxalobacteraceae</taxon>
        <taxon>Undibacterium</taxon>
    </lineage>
</organism>
<dbReference type="Gene3D" id="3.30.1310.20">
    <property type="entry name" value="PRTase-like"/>
    <property type="match status" value="1"/>
</dbReference>
<keyword evidence="2" id="KW-0328">Glycosyltransferase</keyword>
<evidence type="ECO:0000313" key="3">
    <source>
        <dbReference type="Proteomes" id="UP001595530"/>
    </source>
</evidence>
<evidence type="ECO:0000313" key="2">
    <source>
        <dbReference type="EMBL" id="MFC3107982.1"/>
    </source>
</evidence>
<dbReference type="InterPro" id="IPR000836">
    <property type="entry name" value="PRTase_dom"/>
</dbReference>
<dbReference type="Pfam" id="PF00156">
    <property type="entry name" value="Pribosyltran"/>
    <property type="match status" value="1"/>
</dbReference>
<accession>A0ABV7F2B9</accession>
<reference evidence="3" key="1">
    <citation type="journal article" date="2019" name="Int. J. Syst. Evol. Microbiol.">
        <title>The Global Catalogue of Microorganisms (GCM) 10K type strain sequencing project: providing services to taxonomists for standard genome sequencing and annotation.</title>
        <authorList>
            <consortium name="The Broad Institute Genomics Platform"/>
            <consortium name="The Broad Institute Genome Sequencing Center for Infectious Disease"/>
            <person name="Wu L."/>
            <person name="Ma J."/>
        </authorList>
    </citation>
    <scope>NUCLEOTIDE SEQUENCE [LARGE SCALE GENOMIC DNA]</scope>
    <source>
        <strain evidence="3">KCTC 42986</strain>
    </source>
</reference>
<feature type="domain" description="Phosphoribosyltransferase" evidence="1">
    <location>
        <begin position="14"/>
        <end position="194"/>
    </location>
</feature>
<dbReference type="Proteomes" id="UP001595530">
    <property type="component" value="Unassembled WGS sequence"/>
</dbReference>
<protein>
    <submittedName>
        <fullName evidence="2">Phosphoribosyltransferase</fullName>
    </submittedName>
</protein>
<dbReference type="InterPro" id="IPR029057">
    <property type="entry name" value="PRTase-like"/>
</dbReference>
<dbReference type="GO" id="GO:0016757">
    <property type="term" value="F:glycosyltransferase activity"/>
    <property type="evidence" value="ECO:0007669"/>
    <property type="project" value="UniProtKB-KW"/>
</dbReference>
<gene>
    <name evidence="2" type="ORF">ACFOFO_08410</name>
</gene>
<keyword evidence="3" id="KW-1185">Reference proteome</keyword>
<dbReference type="SUPFAM" id="SSF53271">
    <property type="entry name" value="PRTase-like"/>
    <property type="match status" value="1"/>
</dbReference>
<dbReference type="RefSeq" id="WP_390323801.1">
    <property type="nucleotide sequence ID" value="NZ_JBHRTP010000023.1"/>
</dbReference>
<name>A0ABV7F2B9_9BURK</name>
<keyword evidence="2" id="KW-0808">Transferase</keyword>
<sequence length="216" mass="22880">MKATATFADRAQAAQLLATELLQYRDRNPLVLAIPRGAVPMAQIIAARLGGELDIVLVHKLGAPLNSEYAIGSIDETGWVYLSPFAEAAEIASAHLEHEQRQQLAALQKKRALFRPFKPPADPAGRVVIVVDDGLATGATMVAALHAVRARQPATLICAVPVASIESLDIIRPLADDVVCLLASANFNAVGQFYRDFPQVSDDAVIQILAAGNGAG</sequence>